<dbReference type="Proteomes" id="UP001199816">
    <property type="component" value="Unassembled WGS sequence"/>
</dbReference>
<dbReference type="EMBL" id="JAJNEC010000004">
    <property type="protein sequence ID" value="MCD2422156.1"/>
    <property type="molecule type" value="Genomic_DNA"/>
</dbReference>
<organism evidence="1 2">
    <name type="scientific">Niabella pedocola</name>
    <dbReference type="NCBI Taxonomy" id="1752077"/>
    <lineage>
        <taxon>Bacteria</taxon>
        <taxon>Pseudomonadati</taxon>
        <taxon>Bacteroidota</taxon>
        <taxon>Chitinophagia</taxon>
        <taxon>Chitinophagales</taxon>
        <taxon>Chitinophagaceae</taxon>
        <taxon>Niabella</taxon>
    </lineage>
</organism>
<evidence type="ECO:0000313" key="2">
    <source>
        <dbReference type="Proteomes" id="UP001199816"/>
    </source>
</evidence>
<evidence type="ECO:0000313" key="1">
    <source>
        <dbReference type="EMBL" id="MCD2422156.1"/>
    </source>
</evidence>
<comment type="caution">
    <text evidence="1">The sequence shown here is derived from an EMBL/GenBank/DDBJ whole genome shotgun (WGS) entry which is preliminary data.</text>
</comment>
<sequence length="271" mass="29780">MIKVLIASEGTGISPAVFEFVKQMNAQTPVLLAGLFLPESHFIDLLTRNAYLAQALPCDKKMHRELVEIVYEFINFCKDNNICYSLYSDSGRFELPELQYETRYADLLIVGEELLKTGAAGSWCGRCLADLIRDSECPVIVIPQTFTAPTKNIIAFDGTAAAVYALKQFSYLLPGFAVNETLFMAVDNHIAESAAVLNEKQLAELVKSHYPCYRIEVEAGNILKYFSGEMNEAGTVIIAGSYRTLPGFSAGCANLAPDIQCQGAPLFIASY</sequence>
<keyword evidence="2" id="KW-1185">Reference proteome</keyword>
<protein>
    <recommendedName>
        <fullName evidence="3">UspA domain-containing protein</fullName>
    </recommendedName>
</protein>
<accession>A0ABS8PM26</accession>
<name>A0ABS8PM26_9BACT</name>
<reference evidence="1 2" key="1">
    <citation type="submission" date="2021-11" db="EMBL/GenBank/DDBJ databases">
        <title>Genomic of Niabella pedocola.</title>
        <authorList>
            <person name="Wu T."/>
        </authorList>
    </citation>
    <scope>NUCLEOTIDE SEQUENCE [LARGE SCALE GENOMIC DNA]</scope>
    <source>
        <strain evidence="1 2">JCM 31011</strain>
    </source>
</reference>
<evidence type="ECO:0008006" key="3">
    <source>
        <dbReference type="Google" id="ProtNLM"/>
    </source>
</evidence>
<dbReference type="Gene3D" id="3.40.50.12370">
    <property type="match status" value="1"/>
</dbReference>
<gene>
    <name evidence="1" type="ORF">LQ567_05235</name>
</gene>
<proteinExistence type="predicted"/>
<dbReference type="RefSeq" id="WP_231003059.1">
    <property type="nucleotide sequence ID" value="NZ_JAJNEC010000004.1"/>
</dbReference>